<keyword evidence="1" id="KW-0812">Transmembrane</keyword>
<accession>A0AAP4TZ07</accession>
<evidence type="ECO:0000259" key="2">
    <source>
        <dbReference type="Pfam" id="PF10099"/>
    </source>
</evidence>
<feature type="domain" description="Anti-sigma K factor RskA C-terminal" evidence="2">
    <location>
        <begin position="125"/>
        <end position="260"/>
    </location>
</feature>
<name>A0AAP4TZ07_9GAMM</name>
<sequence length="274" mass="29515">MNSPLIPETPEEQNLLLGEHALGLLDPEREAEVRAWIERDDNAARMALRWQQHWLSVSDRLPPEPPSDSLWKRIDASLVRLKQSSATRDDAARHDAEQTSTSTKAPWLLRWLGGGLGLGLGAGLALALVMQMGPFSPSAPLEGTSPEMATQTPDGDAQRMVAILQTLEDPGTPTWVANVTPSGGLQLTPKVSIERPTDRAIELWTLTDPQEGPRSLGLVDPIAGIELSAEQIGSMSPGQLLEMTLEPEGGSPTGKPTGKILAIGRLVDLNQRDS</sequence>
<comment type="caution">
    <text evidence="3">The sequence shown here is derived from an EMBL/GenBank/DDBJ whole genome shotgun (WGS) entry which is preliminary data.</text>
</comment>
<protein>
    <submittedName>
        <fullName evidence="3">Anti-sigma factor</fullName>
    </submittedName>
</protein>
<keyword evidence="1" id="KW-0472">Membrane</keyword>
<dbReference type="GO" id="GO:0005886">
    <property type="term" value="C:plasma membrane"/>
    <property type="evidence" value="ECO:0007669"/>
    <property type="project" value="InterPro"/>
</dbReference>
<feature type="transmembrane region" description="Helical" evidence="1">
    <location>
        <begin position="108"/>
        <end position="129"/>
    </location>
</feature>
<dbReference type="InterPro" id="IPR018764">
    <property type="entry name" value="RskA_C"/>
</dbReference>
<dbReference type="EMBL" id="JAUORK010000008">
    <property type="protein sequence ID" value="MDO6672072.1"/>
    <property type="molecule type" value="Genomic_DNA"/>
</dbReference>
<evidence type="ECO:0000256" key="1">
    <source>
        <dbReference type="SAM" id="Phobius"/>
    </source>
</evidence>
<keyword evidence="1" id="KW-1133">Transmembrane helix</keyword>
<dbReference type="Proteomes" id="UP001170481">
    <property type="component" value="Unassembled WGS sequence"/>
</dbReference>
<evidence type="ECO:0000313" key="3">
    <source>
        <dbReference type="EMBL" id="MDO6672072.1"/>
    </source>
</evidence>
<dbReference type="Pfam" id="PF10099">
    <property type="entry name" value="RskA_C"/>
    <property type="match status" value="1"/>
</dbReference>
<proteinExistence type="predicted"/>
<dbReference type="RefSeq" id="WP_303593712.1">
    <property type="nucleotide sequence ID" value="NZ_JAUORK010000008.1"/>
</dbReference>
<dbReference type="AlphaFoldDB" id="A0AAP4TZ07"/>
<evidence type="ECO:0000313" key="4">
    <source>
        <dbReference type="Proteomes" id="UP001170481"/>
    </source>
</evidence>
<reference evidence="3" key="1">
    <citation type="submission" date="2023-07" db="EMBL/GenBank/DDBJ databases">
        <title>Genome content predicts the carbon catabolic preferences of heterotrophic bacteria.</title>
        <authorList>
            <person name="Gralka M."/>
        </authorList>
    </citation>
    <scope>NUCLEOTIDE SEQUENCE</scope>
    <source>
        <strain evidence="3">C2R13</strain>
    </source>
</reference>
<gene>
    <name evidence="3" type="ORF">Q4535_08050</name>
</gene>
<organism evidence="3 4">
    <name type="scientific">Cobetia amphilecti</name>
    <dbReference type="NCBI Taxonomy" id="1055104"/>
    <lineage>
        <taxon>Bacteria</taxon>
        <taxon>Pseudomonadati</taxon>
        <taxon>Pseudomonadota</taxon>
        <taxon>Gammaproteobacteria</taxon>
        <taxon>Oceanospirillales</taxon>
        <taxon>Halomonadaceae</taxon>
        <taxon>Cobetia</taxon>
    </lineage>
</organism>